<sequence>MESKIDEVWEKLFDEYKILEKIEKHDFFSISAKEIKAKRVEPRIMTKFDSKDVLPKIFKKNHLTILPNSRGSYLIGKFDAYKDLEYKEIKPAIVHFPTWIKTFPSFQVSSEAVALNVAQMTGMIDLVLNSDGLEEGRAVSTITGRLGSGKFQYRINLHCKPRKIFEFKVNNSQVEIDGGFENLNKLAVIEAKNILPNSFIIRQLYYPYRIYQNLGSNKEIIPIFFTHVDDIYTFYIYNFSEPMNYSSIYLVKQMSFIIDENLNINIDAVKEISNSSPNKDDNDSTPFPQADNFTRILDILQRIKKPKTKEELGDEYDFDPRQGDYYGNALVYLGFAKKESSKYKLTALGEKVANLPNSNIRNKTIIEQILSNKCFNEAFKESIKCMNLDLYVIQKVMRNIFDSKYSGETIKRRSRTVKSWLSWIINIATSED</sequence>
<keyword evidence="5" id="KW-1185">Reference proteome</keyword>
<dbReference type="InterPro" id="IPR054265">
    <property type="entry name" value="DUF6996"/>
</dbReference>
<evidence type="ECO:0000259" key="2">
    <source>
        <dbReference type="Pfam" id="PF22518"/>
    </source>
</evidence>
<dbReference type="Pfam" id="PF23871">
    <property type="entry name" value="DUF7226"/>
    <property type="match status" value="1"/>
</dbReference>
<dbReference type="Pfam" id="PF22515">
    <property type="entry name" value="DUF6996"/>
    <property type="match status" value="1"/>
</dbReference>
<reference evidence="4" key="1">
    <citation type="submission" date="2021-09" db="EMBL/GenBank/DDBJ databases">
        <title>Lactobacillus species from Apis mellifera, Switzerland.</title>
        <authorList>
            <person name="Pfister J."/>
            <person name="Brown A."/>
            <person name="Neumann P."/>
            <person name="Collaud A."/>
            <person name="Retschnig G."/>
            <person name="Perreten V."/>
        </authorList>
    </citation>
    <scope>NUCLEOTIDE SEQUENCE</scope>
    <source>
        <strain evidence="4">IBH002</strain>
    </source>
</reference>
<feature type="domain" description="DUF6997" evidence="2">
    <location>
        <begin position="76"/>
        <end position="256"/>
    </location>
</feature>
<dbReference type="RefSeq" id="WP_046327518.1">
    <property type="nucleotide sequence ID" value="NZ_CP084389.1"/>
</dbReference>
<dbReference type="AlphaFoldDB" id="A0AA47GGJ7"/>
<dbReference type="REBASE" id="676254">
    <property type="entry name" value="LheH002ORF6920P"/>
</dbReference>
<evidence type="ECO:0000313" key="5">
    <source>
        <dbReference type="Proteomes" id="UP001164557"/>
    </source>
</evidence>
<dbReference type="InterPro" id="IPR054266">
    <property type="entry name" value="DUF6997"/>
</dbReference>
<evidence type="ECO:0000313" key="4">
    <source>
        <dbReference type="EMBL" id="UZX29302.1"/>
    </source>
</evidence>
<dbReference type="EMBL" id="CP084389">
    <property type="protein sequence ID" value="UZX29302.1"/>
    <property type="molecule type" value="Genomic_DNA"/>
</dbReference>
<feature type="domain" description="DUF6996" evidence="1">
    <location>
        <begin position="6"/>
        <end position="75"/>
    </location>
</feature>
<protein>
    <recommendedName>
        <fullName evidence="6">Translation elongation factor</fullName>
    </recommendedName>
</protein>
<dbReference type="Pfam" id="PF22518">
    <property type="entry name" value="DUF6997"/>
    <property type="match status" value="1"/>
</dbReference>
<accession>A0AA47GGJ7</accession>
<proteinExistence type="predicted"/>
<evidence type="ECO:0008006" key="6">
    <source>
        <dbReference type="Google" id="ProtNLM"/>
    </source>
</evidence>
<gene>
    <name evidence="4" type="ORF">LDX53_06915</name>
</gene>
<evidence type="ECO:0000259" key="1">
    <source>
        <dbReference type="Pfam" id="PF22515"/>
    </source>
</evidence>
<evidence type="ECO:0000259" key="3">
    <source>
        <dbReference type="Pfam" id="PF23871"/>
    </source>
</evidence>
<dbReference type="InterPro" id="IPR055650">
    <property type="entry name" value="DUF7226"/>
</dbReference>
<feature type="domain" description="DUF7226" evidence="3">
    <location>
        <begin position="295"/>
        <end position="428"/>
    </location>
</feature>
<organism evidence="4 5">
    <name type="scientific">Lactobacillus helsingborgensis</name>
    <dbReference type="NCBI Taxonomy" id="1218494"/>
    <lineage>
        <taxon>Bacteria</taxon>
        <taxon>Bacillati</taxon>
        <taxon>Bacillota</taxon>
        <taxon>Bacilli</taxon>
        <taxon>Lactobacillales</taxon>
        <taxon>Lactobacillaceae</taxon>
        <taxon>Lactobacillus</taxon>
    </lineage>
</organism>
<dbReference type="Proteomes" id="UP001164557">
    <property type="component" value="Chromosome"/>
</dbReference>
<name>A0AA47GGJ7_9LACO</name>